<sequence>MQIPSLEAGKGVSTETQFQSVEERTSIKNLLRQLLAALKRSPIKGAISQYYPYEAPPEEPPNTFFA</sequence>
<dbReference type="EMBL" id="PQXN01000344">
    <property type="protein sequence ID" value="TGO46090.1"/>
    <property type="molecule type" value="Genomic_DNA"/>
</dbReference>
<gene>
    <name evidence="2" type="ORF">BCON_0346g00160</name>
</gene>
<feature type="region of interest" description="Disordered" evidence="1">
    <location>
        <begin position="1"/>
        <end position="22"/>
    </location>
</feature>
<dbReference type="AlphaFoldDB" id="A0A4Z1HH31"/>
<evidence type="ECO:0000256" key="1">
    <source>
        <dbReference type="SAM" id="MobiDB-lite"/>
    </source>
</evidence>
<comment type="caution">
    <text evidence="2">The sequence shown here is derived from an EMBL/GenBank/DDBJ whole genome shotgun (WGS) entry which is preliminary data.</text>
</comment>
<protein>
    <submittedName>
        <fullName evidence="2">Uncharacterized protein</fullName>
    </submittedName>
</protein>
<dbReference type="Proteomes" id="UP000297527">
    <property type="component" value="Unassembled WGS sequence"/>
</dbReference>
<reference evidence="2 3" key="1">
    <citation type="submission" date="2017-12" db="EMBL/GenBank/DDBJ databases">
        <title>Comparative genomics of Botrytis spp.</title>
        <authorList>
            <person name="Valero-Jimenez C.A."/>
            <person name="Tapia P."/>
            <person name="Veloso J."/>
            <person name="Silva-Moreno E."/>
            <person name="Staats M."/>
            <person name="Valdes J.H."/>
            <person name="Van Kan J.A.L."/>
        </authorList>
    </citation>
    <scope>NUCLEOTIDE SEQUENCE [LARGE SCALE GENOMIC DNA]</scope>
    <source>
        <strain evidence="2 3">MUCL11595</strain>
    </source>
</reference>
<evidence type="ECO:0000313" key="3">
    <source>
        <dbReference type="Proteomes" id="UP000297527"/>
    </source>
</evidence>
<keyword evidence="3" id="KW-1185">Reference proteome</keyword>
<organism evidence="2 3">
    <name type="scientific">Botryotinia convoluta</name>
    <dbReference type="NCBI Taxonomy" id="54673"/>
    <lineage>
        <taxon>Eukaryota</taxon>
        <taxon>Fungi</taxon>
        <taxon>Dikarya</taxon>
        <taxon>Ascomycota</taxon>
        <taxon>Pezizomycotina</taxon>
        <taxon>Leotiomycetes</taxon>
        <taxon>Helotiales</taxon>
        <taxon>Sclerotiniaceae</taxon>
        <taxon>Botryotinia</taxon>
    </lineage>
</organism>
<name>A0A4Z1HH31_9HELO</name>
<evidence type="ECO:0000313" key="2">
    <source>
        <dbReference type="EMBL" id="TGO46090.1"/>
    </source>
</evidence>
<accession>A0A4Z1HH31</accession>
<proteinExistence type="predicted"/>